<dbReference type="GO" id="GO:0004222">
    <property type="term" value="F:metalloendopeptidase activity"/>
    <property type="evidence" value="ECO:0007669"/>
    <property type="project" value="InterPro"/>
</dbReference>
<comment type="caution">
    <text evidence="11">The sequence shown here is derived from an EMBL/GenBank/DDBJ whole genome shotgun (WGS) entry which is preliminary data.</text>
</comment>
<proteinExistence type="inferred from homology"/>
<feature type="transmembrane region" description="Helical" evidence="7">
    <location>
        <begin position="80"/>
        <end position="98"/>
    </location>
</feature>
<evidence type="ECO:0000256" key="8">
    <source>
        <dbReference type="SAM" id="SignalP"/>
    </source>
</evidence>
<dbReference type="RefSeq" id="WP_186913121.1">
    <property type="nucleotide sequence ID" value="NZ_JACOFV010000012.1"/>
</dbReference>
<evidence type="ECO:0000256" key="4">
    <source>
        <dbReference type="ARBA" id="ARBA00022833"/>
    </source>
</evidence>
<keyword evidence="1 6" id="KW-0645">Protease</keyword>
<feature type="transmembrane region" description="Helical" evidence="7">
    <location>
        <begin position="348"/>
        <end position="367"/>
    </location>
</feature>
<protein>
    <submittedName>
        <fullName evidence="11">M48 family metalloprotease</fullName>
    </submittedName>
</protein>
<evidence type="ECO:0000313" key="12">
    <source>
        <dbReference type="Proteomes" id="UP000634011"/>
    </source>
</evidence>
<dbReference type="Gene3D" id="3.30.2010.10">
    <property type="entry name" value="Metalloproteases ('zincins'), catalytic domain"/>
    <property type="match status" value="1"/>
</dbReference>
<evidence type="ECO:0000256" key="5">
    <source>
        <dbReference type="ARBA" id="ARBA00023049"/>
    </source>
</evidence>
<comment type="similarity">
    <text evidence="6">Belongs to the peptidase M48 family.</text>
</comment>
<evidence type="ECO:0000256" key="6">
    <source>
        <dbReference type="RuleBase" id="RU003983"/>
    </source>
</evidence>
<feature type="signal peptide" evidence="8">
    <location>
        <begin position="1"/>
        <end position="21"/>
    </location>
</feature>
<feature type="domain" description="CAAX prenyl protease 1 N-terminal" evidence="10">
    <location>
        <begin position="61"/>
        <end position="223"/>
    </location>
</feature>
<feature type="transmembrane region" description="Helical" evidence="7">
    <location>
        <begin position="118"/>
        <end position="141"/>
    </location>
</feature>
<keyword evidence="5 6" id="KW-0482">Metalloprotease</keyword>
<evidence type="ECO:0000256" key="1">
    <source>
        <dbReference type="ARBA" id="ARBA00022670"/>
    </source>
</evidence>
<dbReference type="PANTHER" id="PTHR10120">
    <property type="entry name" value="CAAX PRENYL PROTEASE 1"/>
    <property type="match status" value="1"/>
</dbReference>
<organism evidence="11 12">
    <name type="scientific">Undibacterium jejuense</name>
    <dbReference type="NCBI Taxonomy" id="1344949"/>
    <lineage>
        <taxon>Bacteria</taxon>
        <taxon>Pseudomonadati</taxon>
        <taxon>Pseudomonadota</taxon>
        <taxon>Betaproteobacteria</taxon>
        <taxon>Burkholderiales</taxon>
        <taxon>Oxalobacteraceae</taxon>
        <taxon>Undibacterium</taxon>
    </lineage>
</organism>
<keyword evidence="2" id="KW-0479">Metal-binding</keyword>
<feature type="chain" id="PRO_5037324100" evidence="8">
    <location>
        <begin position="22"/>
        <end position="439"/>
    </location>
</feature>
<dbReference type="AlphaFoldDB" id="A0A923HJ67"/>
<evidence type="ECO:0000256" key="2">
    <source>
        <dbReference type="ARBA" id="ARBA00022723"/>
    </source>
</evidence>
<dbReference type="Pfam" id="PF01435">
    <property type="entry name" value="Peptidase_M48"/>
    <property type="match status" value="1"/>
</dbReference>
<comment type="cofactor">
    <cofactor evidence="6">
        <name>Zn(2+)</name>
        <dbReference type="ChEBI" id="CHEBI:29105"/>
    </cofactor>
    <text evidence="6">Binds 1 zinc ion per subunit.</text>
</comment>
<feature type="transmembrane region" description="Helical" evidence="7">
    <location>
        <begin position="309"/>
        <end position="328"/>
    </location>
</feature>
<gene>
    <name evidence="11" type="ORF">H8K32_13800</name>
</gene>
<dbReference type="InterPro" id="IPR001915">
    <property type="entry name" value="Peptidase_M48"/>
</dbReference>
<dbReference type="GO" id="GO:0006508">
    <property type="term" value="P:proteolysis"/>
    <property type="evidence" value="ECO:0007669"/>
    <property type="project" value="UniProtKB-KW"/>
</dbReference>
<evidence type="ECO:0000313" key="11">
    <source>
        <dbReference type="EMBL" id="MBC3863180.1"/>
    </source>
</evidence>
<keyword evidence="7" id="KW-0472">Membrane</keyword>
<feature type="domain" description="Peptidase M48" evidence="9">
    <location>
        <begin position="227"/>
        <end position="431"/>
    </location>
</feature>
<reference evidence="11" key="1">
    <citation type="submission" date="2020-08" db="EMBL/GenBank/DDBJ databases">
        <title>Novel species isolated from subtropical streams in China.</title>
        <authorList>
            <person name="Lu H."/>
        </authorList>
    </citation>
    <scope>NUCLEOTIDE SEQUENCE</scope>
    <source>
        <strain evidence="11">KACC 12607</strain>
    </source>
</reference>
<evidence type="ECO:0000256" key="3">
    <source>
        <dbReference type="ARBA" id="ARBA00022801"/>
    </source>
</evidence>
<keyword evidence="7" id="KW-0812">Transmembrane</keyword>
<dbReference type="GO" id="GO:0046872">
    <property type="term" value="F:metal ion binding"/>
    <property type="evidence" value="ECO:0007669"/>
    <property type="project" value="UniProtKB-KW"/>
</dbReference>
<dbReference type="Pfam" id="PF16491">
    <property type="entry name" value="Peptidase_M48_N"/>
    <property type="match status" value="1"/>
</dbReference>
<keyword evidence="7" id="KW-1133">Transmembrane helix</keyword>
<dbReference type="InterPro" id="IPR032456">
    <property type="entry name" value="Peptidase_M48_N"/>
</dbReference>
<name>A0A923HJ67_9BURK</name>
<dbReference type="Proteomes" id="UP000634011">
    <property type="component" value="Unassembled WGS sequence"/>
</dbReference>
<keyword evidence="3 6" id="KW-0378">Hydrolase</keyword>
<keyword evidence="8" id="KW-0732">Signal</keyword>
<dbReference type="EMBL" id="JACOFV010000012">
    <property type="protein sequence ID" value="MBC3863180.1"/>
    <property type="molecule type" value="Genomic_DNA"/>
</dbReference>
<evidence type="ECO:0000256" key="7">
    <source>
        <dbReference type="SAM" id="Phobius"/>
    </source>
</evidence>
<evidence type="ECO:0000259" key="10">
    <source>
        <dbReference type="Pfam" id="PF16491"/>
    </source>
</evidence>
<feature type="transmembrane region" description="Helical" evidence="7">
    <location>
        <begin position="161"/>
        <end position="187"/>
    </location>
</feature>
<keyword evidence="4 6" id="KW-0862">Zinc</keyword>
<keyword evidence="12" id="KW-1185">Reference proteome</keyword>
<accession>A0A923HJ67</accession>
<sequence>MSKKILWIVIALAVLFSIVIAAMAPTSQGDASRATAQIAVVDDAWRAALPRDPVAATEAYMSRISPAAKARSDAYFEGGYWLQLLDLIVGLAAALLLLRTRALASTRDWIAKKVRPMWLIDTFTAMVYSVLVSLITFPVAAYEGYYREHLYGLSNLSAIDWFVENIMMLSISTVAMGIAVGLLYIALRRTSRNWWIWGAGIGVVLIGVMMLLAPTYIDPLFNTYKPITEERIKTPVMAMMRANGVPIDNLYQFDASKQSNRVSANVSGIFGSAAVRMNDNLLNRSTVSEIKAVLGHELGHYTMNHIYKAWMEVAIVLVIGFAFVKWSLDWSIAKWGVEFGIKDHADIAGFPLFVALFSVFMFIATPINNTLIRTQETEADMFGLNASAEPLGFAEAMLKLTEYRKSDPGHVEEFIFFDHPSPKKRIYAAMRWRAEQLKP</sequence>
<evidence type="ECO:0000259" key="9">
    <source>
        <dbReference type="Pfam" id="PF01435"/>
    </source>
</evidence>
<feature type="transmembrane region" description="Helical" evidence="7">
    <location>
        <begin position="194"/>
        <end position="217"/>
    </location>
</feature>